<dbReference type="Proteomes" id="UP000823775">
    <property type="component" value="Unassembled WGS sequence"/>
</dbReference>
<sequence>MEIAGERNLPEERRAWGRGWNHVSKLEVKKIREISGSVYLYMRSKNPNLWYLGAVTDHRFDLRFVELGNFTSLKFHLRKLGLNGSSGNGTFTYSVIHAL</sequence>
<comment type="caution">
    <text evidence="1">The sequence shown here is derived from an EMBL/GenBank/DDBJ whole genome shotgun (WGS) entry which is preliminary data.</text>
</comment>
<keyword evidence="2" id="KW-1185">Reference proteome</keyword>
<proteinExistence type="predicted"/>
<evidence type="ECO:0000313" key="2">
    <source>
        <dbReference type="Proteomes" id="UP000823775"/>
    </source>
</evidence>
<name>A0ABS8SZ41_DATST</name>
<evidence type="ECO:0000313" key="1">
    <source>
        <dbReference type="EMBL" id="MCD7463975.1"/>
    </source>
</evidence>
<protein>
    <submittedName>
        <fullName evidence="1">Uncharacterized protein</fullName>
    </submittedName>
</protein>
<gene>
    <name evidence="1" type="ORF">HAX54_051861</name>
</gene>
<organism evidence="1 2">
    <name type="scientific">Datura stramonium</name>
    <name type="common">Jimsonweed</name>
    <name type="synonym">Common thornapple</name>
    <dbReference type="NCBI Taxonomy" id="4076"/>
    <lineage>
        <taxon>Eukaryota</taxon>
        <taxon>Viridiplantae</taxon>
        <taxon>Streptophyta</taxon>
        <taxon>Embryophyta</taxon>
        <taxon>Tracheophyta</taxon>
        <taxon>Spermatophyta</taxon>
        <taxon>Magnoliopsida</taxon>
        <taxon>eudicotyledons</taxon>
        <taxon>Gunneridae</taxon>
        <taxon>Pentapetalae</taxon>
        <taxon>asterids</taxon>
        <taxon>lamiids</taxon>
        <taxon>Solanales</taxon>
        <taxon>Solanaceae</taxon>
        <taxon>Solanoideae</taxon>
        <taxon>Datureae</taxon>
        <taxon>Datura</taxon>
    </lineage>
</organism>
<reference evidence="1 2" key="1">
    <citation type="journal article" date="2021" name="BMC Genomics">
        <title>Datura genome reveals duplications of psychoactive alkaloid biosynthetic genes and high mutation rate following tissue culture.</title>
        <authorList>
            <person name="Rajewski A."/>
            <person name="Carter-House D."/>
            <person name="Stajich J."/>
            <person name="Litt A."/>
        </authorList>
    </citation>
    <scope>NUCLEOTIDE SEQUENCE [LARGE SCALE GENOMIC DNA]</scope>
    <source>
        <strain evidence="1">AR-01</strain>
    </source>
</reference>
<dbReference type="EMBL" id="JACEIK010000931">
    <property type="protein sequence ID" value="MCD7463975.1"/>
    <property type="molecule type" value="Genomic_DNA"/>
</dbReference>
<accession>A0ABS8SZ41</accession>